<keyword evidence="2" id="KW-1185">Reference proteome</keyword>
<evidence type="ECO:0000313" key="1">
    <source>
        <dbReference type="EMBL" id="OCH92488.1"/>
    </source>
</evidence>
<organism evidence="1 2">
    <name type="scientific">Obba rivulosa</name>
    <dbReference type="NCBI Taxonomy" id="1052685"/>
    <lineage>
        <taxon>Eukaryota</taxon>
        <taxon>Fungi</taxon>
        <taxon>Dikarya</taxon>
        <taxon>Basidiomycota</taxon>
        <taxon>Agaricomycotina</taxon>
        <taxon>Agaricomycetes</taxon>
        <taxon>Polyporales</taxon>
        <taxon>Gelatoporiaceae</taxon>
        <taxon>Obba</taxon>
    </lineage>
</organism>
<proteinExistence type="predicted"/>
<protein>
    <submittedName>
        <fullName evidence="1">Uncharacterized protein</fullName>
    </submittedName>
</protein>
<gene>
    <name evidence="1" type="ORF">OBBRIDRAFT_435430</name>
</gene>
<dbReference type="Proteomes" id="UP000250043">
    <property type="component" value="Unassembled WGS sequence"/>
</dbReference>
<dbReference type="EMBL" id="KV722368">
    <property type="protein sequence ID" value="OCH92488.1"/>
    <property type="molecule type" value="Genomic_DNA"/>
</dbReference>
<dbReference type="AlphaFoldDB" id="A0A8E2DP11"/>
<reference evidence="1 2" key="1">
    <citation type="submission" date="2016-07" db="EMBL/GenBank/DDBJ databases">
        <title>Draft genome of the white-rot fungus Obba rivulosa 3A-2.</title>
        <authorList>
            <consortium name="DOE Joint Genome Institute"/>
            <person name="Miettinen O."/>
            <person name="Riley R."/>
            <person name="Acob R."/>
            <person name="Barry K."/>
            <person name="Cullen D."/>
            <person name="De Vries R."/>
            <person name="Hainaut M."/>
            <person name="Hatakka A."/>
            <person name="Henrissat B."/>
            <person name="Hilden K."/>
            <person name="Kuo R."/>
            <person name="Labutti K."/>
            <person name="Lipzen A."/>
            <person name="Makela M.R."/>
            <person name="Sandor L."/>
            <person name="Spatafora J.W."/>
            <person name="Grigoriev I.V."/>
            <person name="Hibbett D.S."/>
        </authorList>
    </citation>
    <scope>NUCLEOTIDE SEQUENCE [LARGE SCALE GENOMIC DNA]</scope>
    <source>
        <strain evidence="1 2">3A-2</strain>
    </source>
</reference>
<sequence length="101" mass="11379">MCSLLRKTQPDSPHSVNGHVLIHYHVTSALHAIFTVPTRVFILIYVRDCRQDTLLDLHVCSLSIRRAQSGIDARLDLSTCHVSGEIALSYQEAKHPNLYLT</sequence>
<name>A0A8E2DP11_9APHY</name>
<accession>A0A8E2DP11</accession>
<evidence type="ECO:0000313" key="2">
    <source>
        <dbReference type="Proteomes" id="UP000250043"/>
    </source>
</evidence>